<reference evidence="4" key="1">
    <citation type="submission" date="2020-01" db="EMBL/GenBank/DDBJ databases">
        <authorList>
            <person name="Chen W.-M."/>
        </authorList>
    </citation>
    <scope>NUCLEOTIDE SEQUENCE</scope>
    <source>
        <strain evidence="4">CYK-10</strain>
    </source>
</reference>
<keyword evidence="2" id="KW-0238">DNA-binding</keyword>
<evidence type="ECO:0000256" key="1">
    <source>
        <dbReference type="ARBA" id="ARBA00010529"/>
    </source>
</evidence>
<evidence type="ECO:0008006" key="6">
    <source>
        <dbReference type="Google" id="ProtNLM"/>
    </source>
</evidence>
<feature type="region of interest" description="Disordered" evidence="3">
    <location>
        <begin position="1"/>
        <end position="30"/>
    </location>
</feature>
<gene>
    <name evidence="4" type="ORF">GV832_15985</name>
</gene>
<evidence type="ECO:0000256" key="2">
    <source>
        <dbReference type="ARBA" id="ARBA00023125"/>
    </source>
</evidence>
<comment type="caution">
    <text evidence="4">The sequence shown here is derived from an EMBL/GenBank/DDBJ whole genome shotgun (WGS) entry which is preliminary data.</text>
</comment>
<dbReference type="GO" id="GO:0003677">
    <property type="term" value="F:DNA binding"/>
    <property type="evidence" value="ECO:0007669"/>
    <property type="project" value="UniProtKB-KW"/>
</dbReference>
<organism evidence="4 5">
    <name type="scientific">Stagnihabitans tardus</name>
    <dbReference type="NCBI Taxonomy" id="2699202"/>
    <lineage>
        <taxon>Bacteria</taxon>
        <taxon>Pseudomonadati</taxon>
        <taxon>Pseudomonadota</taxon>
        <taxon>Alphaproteobacteria</taxon>
        <taxon>Rhodobacterales</taxon>
        <taxon>Paracoccaceae</taxon>
        <taxon>Stagnihabitans</taxon>
    </lineage>
</organism>
<comment type="similarity">
    <text evidence="1">Belongs to the bacterial histone-like protein family.</text>
</comment>
<evidence type="ECO:0000313" key="5">
    <source>
        <dbReference type="Proteomes" id="UP001193501"/>
    </source>
</evidence>
<accession>A0AAE5BX96</accession>
<protein>
    <recommendedName>
        <fullName evidence="6">DNA-binding protein</fullName>
    </recommendedName>
</protein>
<sequence>MDIKMAAKPASSRSKATPAPAAVPEAAPQAEKGATLKIKGLIERIAEKSSVKRKDLRDVVDVTLAELGAALAKGESVNLPGLGNLRVARKADNGMIILKLRQPDPNAVKEKPSKGEDAGKEALAEAGEAG</sequence>
<dbReference type="SUPFAM" id="SSF47729">
    <property type="entry name" value="IHF-like DNA-binding proteins"/>
    <property type="match status" value="1"/>
</dbReference>
<name>A0AAE5BX96_9RHOB</name>
<feature type="region of interest" description="Disordered" evidence="3">
    <location>
        <begin position="102"/>
        <end position="130"/>
    </location>
</feature>
<dbReference type="InterPro" id="IPR010992">
    <property type="entry name" value="IHF-like_DNA-bd_dom_sf"/>
</dbReference>
<proteinExistence type="inferred from homology"/>
<dbReference type="InterPro" id="IPR000119">
    <property type="entry name" value="Hist_DNA-bd"/>
</dbReference>
<feature type="compositionally biased region" description="Basic and acidic residues" evidence="3">
    <location>
        <begin position="107"/>
        <end position="123"/>
    </location>
</feature>
<dbReference type="Proteomes" id="UP001193501">
    <property type="component" value="Unassembled WGS sequence"/>
</dbReference>
<dbReference type="EMBL" id="JAABNR010000017">
    <property type="protein sequence ID" value="NBZ89088.1"/>
    <property type="molecule type" value="Genomic_DNA"/>
</dbReference>
<feature type="compositionally biased region" description="Low complexity" evidence="3">
    <location>
        <begin position="16"/>
        <end position="30"/>
    </location>
</feature>
<dbReference type="AlphaFoldDB" id="A0AAE5BX96"/>
<dbReference type="Gene3D" id="4.10.520.10">
    <property type="entry name" value="IHF-like DNA-binding proteins"/>
    <property type="match status" value="1"/>
</dbReference>
<keyword evidence="5" id="KW-1185">Reference proteome</keyword>
<evidence type="ECO:0000256" key="3">
    <source>
        <dbReference type="SAM" id="MobiDB-lite"/>
    </source>
</evidence>
<dbReference type="RefSeq" id="WP_168775889.1">
    <property type="nucleotide sequence ID" value="NZ_JAABNR010000017.1"/>
</dbReference>
<evidence type="ECO:0000313" key="4">
    <source>
        <dbReference type="EMBL" id="NBZ89088.1"/>
    </source>
</evidence>
<dbReference type="Pfam" id="PF00216">
    <property type="entry name" value="Bac_DNA_binding"/>
    <property type="match status" value="1"/>
</dbReference>